<feature type="domain" description="Glycosyltransferase 2-like" evidence="1">
    <location>
        <begin position="17"/>
        <end position="142"/>
    </location>
</feature>
<sequence>MSVRTAPRPLTTRPTVSVVIPCYNYGHFLPQCVASVQSQGDQVDLEIIIVDDKSPDGSVEVAYKLAADDSRIRVIANEVNKRHIATYNTGLDAATGDYVVLLSADDLLAPGALGRACALLEAHPEVGFVYGFCPDFNEQPPPPKTDVRSWSVWSGEEWLAELTRRGHNVVMCPEVVMRTSVYRELGGYEARLPATADFYLWMAAATRGSVGRVNGTDQAYYRVHGNNMHIEQYAGVYTDMAGRRQAFDVLFADHRDHLPDPDRLEPAVRRVLAKDALVLACRAYDRGDEKMFAQAKEFMDFAAETDSSVKDTALWRATAKRIDRHKNGRGRAPLHHVAAVLDDLQGKVRWRRWRRYGL</sequence>
<keyword evidence="3" id="KW-1185">Reference proteome</keyword>
<name>A0ABQ4BM70_9ACTN</name>
<dbReference type="InterPro" id="IPR050834">
    <property type="entry name" value="Glycosyltransf_2"/>
</dbReference>
<organism evidence="2 3">
    <name type="scientific">Actinoplanes palleronii</name>
    <dbReference type="NCBI Taxonomy" id="113570"/>
    <lineage>
        <taxon>Bacteria</taxon>
        <taxon>Bacillati</taxon>
        <taxon>Actinomycetota</taxon>
        <taxon>Actinomycetes</taxon>
        <taxon>Micromonosporales</taxon>
        <taxon>Micromonosporaceae</taxon>
        <taxon>Actinoplanes</taxon>
    </lineage>
</organism>
<dbReference type="GO" id="GO:0016740">
    <property type="term" value="F:transferase activity"/>
    <property type="evidence" value="ECO:0007669"/>
    <property type="project" value="UniProtKB-KW"/>
</dbReference>
<reference evidence="2 3" key="1">
    <citation type="submission" date="2021-01" db="EMBL/GenBank/DDBJ databases">
        <title>Whole genome shotgun sequence of Actinoplanes palleronii NBRC 14916.</title>
        <authorList>
            <person name="Komaki H."/>
            <person name="Tamura T."/>
        </authorList>
    </citation>
    <scope>NUCLEOTIDE SEQUENCE [LARGE SCALE GENOMIC DNA]</scope>
    <source>
        <strain evidence="2 3">NBRC 14916</strain>
    </source>
</reference>
<dbReference type="Pfam" id="PF00535">
    <property type="entry name" value="Glycos_transf_2"/>
    <property type="match status" value="1"/>
</dbReference>
<evidence type="ECO:0000259" key="1">
    <source>
        <dbReference type="Pfam" id="PF00535"/>
    </source>
</evidence>
<proteinExistence type="predicted"/>
<protein>
    <submittedName>
        <fullName evidence="2">Glycosyl transferase</fullName>
    </submittedName>
</protein>
<gene>
    <name evidence="2" type="ORF">Apa02nite_078920</name>
</gene>
<dbReference type="RefSeq" id="WP_067686499.1">
    <property type="nucleotide sequence ID" value="NZ_BAAATY010000044.1"/>
</dbReference>
<evidence type="ECO:0000313" key="3">
    <source>
        <dbReference type="Proteomes" id="UP000624709"/>
    </source>
</evidence>
<keyword evidence="2" id="KW-0808">Transferase</keyword>
<dbReference type="SUPFAM" id="SSF53448">
    <property type="entry name" value="Nucleotide-diphospho-sugar transferases"/>
    <property type="match status" value="1"/>
</dbReference>
<evidence type="ECO:0000313" key="2">
    <source>
        <dbReference type="EMBL" id="GIE71784.1"/>
    </source>
</evidence>
<dbReference type="EMBL" id="BOMS01000133">
    <property type="protein sequence ID" value="GIE71784.1"/>
    <property type="molecule type" value="Genomic_DNA"/>
</dbReference>
<dbReference type="InterPro" id="IPR001173">
    <property type="entry name" value="Glyco_trans_2-like"/>
</dbReference>
<dbReference type="Proteomes" id="UP000624709">
    <property type="component" value="Unassembled WGS sequence"/>
</dbReference>
<dbReference type="PANTHER" id="PTHR43685">
    <property type="entry name" value="GLYCOSYLTRANSFERASE"/>
    <property type="match status" value="1"/>
</dbReference>
<comment type="caution">
    <text evidence="2">The sequence shown here is derived from an EMBL/GenBank/DDBJ whole genome shotgun (WGS) entry which is preliminary data.</text>
</comment>
<dbReference type="InterPro" id="IPR029044">
    <property type="entry name" value="Nucleotide-diphossugar_trans"/>
</dbReference>
<dbReference type="PANTHER" id="PTHR43685:SF2">
    <property type="entry name" value="GLYCOSYLTRANSFERASE 2-LIKE DOMAIN-CONTAINING PROTEIN"/>
    <property type="match status" value="1"/>
</dbReference>
<accession>A0ABQ4BM70</accession>
<dbReference type="Gene3D" id="3.90.550.10">
    <property type="entry name" value="Spore Coat Polysaccharide Biosynthesis Protein SpsA, Chain A"/>
    <property type="match status" value="1"/>
</dbReference>